<keyword evidence="4" id="KW-1185">Reference proteome</keyword>
<keyword evidence="1" id="KW-1133">Transmembrane helix</keyword>
<proteinExistence type="predicted"/>
<evidence type="ECO:0000256" key="2">
    <source>
        <dbReference type="SAM" id="SignalP"/>
    </source>
</evidence>
<feature type="chain" id="PRO_5024843853" evidence="2">
    <location>
        <begin position="19"/>
        <end position="87"/>
    </location>
</feature>
<feature type="transmembrane region" description="Helical" evidence="1">
    <location>
        <begin position="48"/>
        <end position="68"/>
    </location>
</feature>
<dbReference type="VEuPathDB" id="FungiDB:BDV34DRAFT_36190"/>
<keyword evidence="1" id="KW-0812">Transmembrane</keyword>
<keyword evidence="1" id="KW-0472">Membrane</keyword>
<accession>A0A5N6D3P3</accession>
<dbReference type="EMBL" id="ML735072">
    <property type="protein sequence ID" value="KAB8199537.1"/>
    <property type="molecule type" value="Genomic_DNA"/>
</dbReference>
<keyword evidence="2" id="KW-0732">Signal</keyword>
<evidence type="ECO:0000313" key="4">
    <source>
        <dbReference type="Proteomes" id="UP000326532"/>
    </source>
</evidence>
<evidence type="ECO:0000313" key="3">
    <source>
        <dbReference type="EMBL" id="KAB8199537.1"/>
    </source>
</evidence>
<protein>
    <submittedName>
        <fullName evidence="3">Uncharacterized protein</fullName>
    </submittedName>
</protein>
<dbReference type="Proteomes" id="UP000326532">
    <property type="component" value="Unassembled WGS sequence"/>
</dbReference>
<gene>
    <name evidence="3" type="ORF">BDV34DRAFT_36190</name>
</gene>
<evidence type="ECO:0000256" key="1">
    <source>
        <dbReference type="SAM" id="Phobius"/>
    </source>
</evidence>
<organism evidence="3 4">
    <name type="scientific">Aspergillus parasiticus</name>
    <dbReference type="NCBI Taxonomy" id="5067"/>
    <lineage>
        <taxon>Eukaryota</taxon>
        <taxon>Fungi</taxon>
        <taxon>Dikarya</taxon>
        <taxon>Ascomycota</taxon>
        <taxon>Pezizomycotina</taxon>
        <taxon>Eurotiomycetes</taxon>
        <taxon>Eurotiomycetidae</taxon>
        <taxon>Eurotiales</taxon>
        <taxon>Aspergillaceae</taxon>
        <taxon>Aspergillus</taxon>
        <taxon>Aspergillus subgen. Circumdati</taxon>
    </lineage>
</organism>
<reference evidence="3 4" key="1">
    <citation type="submission" date="2019-04" db="EMBL/GenBank/DDBJ databases">
        <title>Fungal friends and foes A comparative genomics study of 23 Aspergillus species from section Flavi.</title>
        <authorList>
            <consortium name="DOE Joint Genome Institute"/>
            <person name="Kjaerbolling I."/>
            <person name="Vesth T.C."/>
            <person name="Frisvad J.C."/>
            <person name="Nybo J.L."/>
            <person name="Theobald S."/>
            <person name="Kildgaard S."/>
            <person name="Petersen T.I."/>
            <person name="Kuo A."/>
            <person name="Sato A."/>
            <person name="Lyhne E.K."/>
            <person name="Kogle M.E."/>
            <person name="Wiebenga A."/>
            <person name="Kun R.S."/>
            <person name="Lubbers R.J."/>
            <person name="Makela M.R."/>
            <person name="Barry K."/>
            <person name="Chovatia M."/>
            <person name="Clum A."/>
            <person name="Daum C."/>
            <person name="Haridas S."/>
            <person name="He G."/>
            <person name="LaButti K."/>
            <person name="Lipzen A."/>
            <person name="Mondo S."/>
            <person name="Pangilinan J."/>
            <person name="Riley R."/>
            <person name="Salamov A."/>
            <person name="Simmons B.A."/>
            <person name="Magnuson J.K."/>
            <person name="Henrissat B."/>
            <person name="Mortensen U.H."/>
            <person name="Larsen T.O."/>
            <person name="De vries R.P."/>
            <person name="Grigoriev I.V."/>
            <person name="Machida M."/>
            <person name="Baker S.E."/>
            <person name="Andersen M.R."/>
        </authorList>
    </citation>
    <scope>NUCLEOTIDE SEQUENCE [LARGE SCALE GENOMIC DNA]</scope>
    <source>
        <strain evidence="3 4">CBS 117618</strain>
    </source>
</reference>
<dbReference type="AlphaFoldDB" id="A0A5N6D3P3"/>
<name>A0A5N6D3P3_ASPPA</name>
<feature type="signal peptide" evidence="2">
    <location>
        <begin position="1"/>
        <end position="18"/>
    </location>
</feature>
<sequence length="87" mass="9554">MIMCSLAIPFLGLVYCHSAGSPIKVAVEPVIPWIASAVLHDSTLEPFAGLQINLTFFLFFIGALRLFFPASRLFLTLCTLSDCDTPY</sequence>